<sequence>MSPRSLTGDLRTQLWHLRHGGVSQWRTYRRRAGLPAGPSASAVVTGAGRDAASAGNDGAQRTVSFAAQEWPERAPVRGDLTAAVILDDFSLRAFHYEWHQVVLTQRDWRAEVAAQPVDLLFVESAWHGNADEWQYQLTGTSGVKESVRELVAHCREQGIPTVFWNKEDPPHYDDFLECARLFDVVLTTDVNKIPDYHRDLGHDRVGVLPFAAQPAVHNPARPRHGFHERDVAFGGMYFAHKFPERREQMDVLLGGAHDASAKLDRGLEIFSRYLGQDERYQFPEPLDQHVVGSLGYDQMLTAYKAYRVFLNVNSVVDSPSMCARRIFEITACGTPVVSTPSEAVRRYFSHDQLSVVADREHAADVIRALVRSPELADRMVHRAQREIWAQHTYTHRVETIVERAVPQLAVARTRPSVTVLLCTNRPHRLSDALRGIAAQVDVELDVVLVAHGFDPRARDVQRVVEDCGIQRVTTVAADASLTLGECLNLAVEHATGDVLSKMDDDDYYAPRYLADLLDALRYANADVVRKQGHYMYVESQDATLVRFPHREHRYTDFVMGPTITGYREVFRQIPFQRRSTGEDTSFLAAVREAGYVIYSADRFNFIQFRGSDSHTWQVSDAAALASGRVVMFGDSTRHVTI</sequence>
<dbReference type="AlphaFoldDB" id="A0A0B0DE22"/>
<dbReference type="InterPro" id="IPR029044">
    <property type="entry name" value="Nucleotide-diphossugar_trans"/>
</dbReference>
<dbReference type="eggNOG" id="COG4641">
    <property type="taxonomic scope" value="Bacteria"/>
</dbReference>
<dbReference type="SUPFAM" id="SSF53448">
    <property type="entry name" value="Nucleotide-diphospho-sugar transferases"/>
    <property type="match status" value="1"/>
</dbReference>
<feature type="domain" description="Spore protein YkvP/CgeB glycosyl transferase-like" evidence="2">
    <location>
        <begin position="276"/>
        <end position="401"/>
    </location>
</feature>
<dbReference type="STRING" id="223184.AS25_04120"/>
<dbReference type="Pfam" id="PF00535">
    <property type="entry name" value="Glycos_transf_2"/>
    <property type="match status" value="1"/>
</dbReference>
<dbReference type="PANTHER" id="PTHR43685:SF2">
    <property type="entry name" value="GLYCOSYLTRANSFERASE 2-LIKE DOMAIN-CONTAINING PROTEIN"/>
    <property type="match status" value="1"/>
</dbReference>
<proteinExistence type="predicted"/>
<organism evidence="3 4">
    <name type="scientific">Kocuria marina</name>
    <dbReference type="NCBI Taxonomy" id="223184"/>
    <lineage>
        <taxon>Bacteria</taxon>
        <taxon>Bacillati</taxon>
        <taxon>Actinomycetota</taxon>
        <taxon>Actinomycetes</taxon>
        <taxon>Micrococcales</taxon>
        <taxon>Micrococcaceae</taxon>
        <taxon>Kocuria</taxon>
    </lineage>
</organism>
<evidence type="ECO:0000313" key="3">
    <source>
        <dbReference type="EMBL" id="KHE74980.1"/>
    </source>
</evidence>
<dbReference type="Gene3D" id="3.90.550.10">
    <property type="entry name" value="Spore Coat Polysaccharide Biosynthesis Protein SpsA, Chain A"/>
    <property type="match status" value="1"/>
</dbReference>
<comment type="caution">
    <text evidence="3">The sequence shown here is derived from an EMBL/GenBank/DDBJ whole genome shotgun (WGS) entry which is preliminary data.</text>
</comment>
<dbReference type="EMBL" id="JROM01000016">
    <property type="protein sequence ID" value="KHE74980.1"/>
    <property type="molecule type" value="Genomic_DNA"/>
</dbReference>
<dbReference type="InterPro" id="IPR050834">
    <property type="entry name" value="Glycosyltransf_2"/>
</dbReference>
<dbReference type="RefSeq" id="WP_035961999.1">
    <property type="nucleotide sequence ID" value="NZ_JROM01000016.1"/>
</dbReference>
<dbReference type="GO" id="GO:0016740">
    <property type="term" value="F:transferase activity"/>
    <property type="evidence" value="ECO:0007669"/>
    <property type="project" value="UniProtKB-KW"/>
</dbReference>
<gene>
    <name evidence="3" type="ORF">AS25_04120</name>
</gene>
<protein>
    <submittedName>
        <fullName evidence="3">Glycosyltransferase</fullName>
    </submittedName>
</protein>
<dbReference type="InterPro" id="IPR001173">
    <property type="entry name" value="Glyco_trans_2-like"/>
</dbReference>
<feature type="domain" description="Glycosyltransferase 2-like" evidence="1">
    <location>
        <begin position="421"/>
        <end position="542"/>
    </location>
</feature>
<evidence type="ECO:0000313" key="4">
    <source>
        <dbReference type="Proteomes" id="UP000030664"/>
    </source>
</evidence>
<dbReference type="Gene3D" id="3.40.50.2000">
    <property type="entry name" value="Glycogen Phosphorylase B"/>
    <property type="match status" value="1"/>
</dbReference>
<dbReference type="Pfam" id="PF13524">
    <property type="entry name" value="Glyco_trans_1_2"/>
    <property type="match status" value="1"/>
</dbReference>
<dbReference type="PANTHER" id="PTHR43685">
    <property type="entry name" value="GLYCOSYLTRANSFERASE"/>
    <property type="match status" value="1"/>
</dbReference>
<dbReference type="eggNOG" id="COG1215">
    <property type="taxonomic scope" value="Bacteria"/>
</dbReference>
<keyword evidence="3" id="KW-0808">Transferase</keyword>
<dbReference type="InterPro" id="IPR055259">
    <property type="entry name" value="YkvP/CgeB_Glyco_trans-like"/>
</dbReference>
<accession>A0A0B0DE22</accession>
<evidence type="ECO:0000259" key="2">
    <source>
        <dbReference type="Pfam" id="PF13524"/>
    </source>
</evidence>
<name>A0A0B0DE22_9MICC</name>
<evidence type="ECO:0000259" key="1">
    <source>
        <dbReference type="Pfam" id="PF00535"/>
    </source>
</evidence>
<reference evidence="3 4" key="1">
    <citation type="submission" date="2014-09" db="EMBL/GenBank/DDBJ databases">
        <title>High-quality draft genome sequence of Kocuria marina SO9-6, an actinobacterium isolated from a copper mine.</title>
        <authorList>
            <person name="Castro D.B."/>
            <person name="Pereira L.B."/>
            <person name="Silva M.V."/>
            <person name="Silva B.P."/>
            <person name="Zanardi B.R."/>
            <person name="Carlos C."/>
            <person name="Belgini D.R."/>
            <person name="Limache E.G."/>
            <person name="Lacerda G.V."/>
            <person name="Nery M.B."/>
            <person name="Gomes M.B."/>
            <person name="Souza S."/>
            <person name="Silva T.M."/>
            <person name="Rodrigues V.D."/>
            <person name="Paulino L.C."/>
            <person name="Vicentini R."/>
            <person name="Ferraz L.F."/>
            <person name="Ottoboni L.M."/>
        </authorList>
    </citation>
    <scope>NUCLEOTIDE SEQUENCE [LARGE SCALE GENOMIC DNA]</scope>
    <source>
        <strain evidence="3 4">SO9-6</strain>
    </source>
</reference>
<dbReference type="Proteomes" id="UP000030664">
    <property type="component" value="Unassembled WGS sequence"/>
</dbReference>
<dbReference type="SUPFAM" id="SSF53756">
    <property type="entry name" value="UDP-Glycosyltransferase/glycogen phosphorylase"/>
    <property type="match status" value="1"/>
</dbReference>